<proteinExistence type="predicted"/>
<dbReference type="EMBL" id="KK852563">
    <property type="protein sequence ID" value="KDR21287.1"/>
    <property type="molecule type" value="Genomic_DNA"/>
</dbReference>
<accession>A0A067RC03</accession>
<feature type="chain" id="PRO_5001645004" evidence="3">
    <location>
        <begin position="23"/>
        <end position="555"/>
    </location>
</feature>
<evidence type="ECO:0000313" key="4">
    <source>
        <dbReference type="EMBL" id="KDR21287.1"/>
    </source>
</evidence>
<feature type="compositionally biased region" description="Basic and acidic residues" evidence="2">
    <location>
        <begin position="430"/>
        <end position="448"/>
    </location>
</feature>
<feature type="signal peptide" evidence="3">
    <location>
        <begin position="1"/>
        <end position="22"/>
    </location>
</feature>
<dbReference type="AlphaFoldDB" id="A0A067RC03"/>
<evidence type="ECO:0000256" key="1">
    <source>
        <dbReference type="SAM" id="Coils"/>
    </source>
</evidence>
<feature type="compositionally biased region" description="Polar residues" evidence="2">
    <location>
        <begin position="167"/>
        <end position="188"/>
    </location>
</feature>
<keyword evidence="1" id="KW-0175">Coiled coil</keyword>
<feature type="region of interest" description="Disordered" evidence="2">
    <location>
        <begin position="423"/>
        <end position="448"/>
    </location>
</feature>
<protein>
    <submittedName>
        <fullName evidence="4">Uncharacterized protein</fullName>
    </submittedName>
</protein>
<organism evidence="4 5">
    <name type="scientific">Zootermopsis nevadensis</name>
    <name type="common">Dampwood termite</name>
    <dbReference type="NCBI Taxonomy" id="136037"/>
    <lineage>
        <taxon>Eukaryota</taxon>
        <taxon>Metazoa</taxon>
        <taxon>Ecdysozoa</taxon>
        <taxon>Arthropoda</taxon>
        <taxon>Hexapoda</taxon>
        <taxon>Insecta</taxon>
        <taxon>Pterygota</taxon>
        <taxon>Neoptera</taxon>
        <taxon>Polyneoptera</taxon>
        <taxon>Dictyoptera</taxon>
        <taxon>Blattodea</taxon>
        <taxon>Blattoidea</taxon>
        <taxon>Termitoidae</taxon>
        <taxon>Termopsidae</taxon>
        <taxon>Zootermopsis</taxon>
    </lineage>
</organism>
<gene>
    <name evidence="4" type="ORF">L798_04261</name>
</gene>
<sequence>MMRTVIFISTALLAFLIQNVESRAIRAAYRNPEENRINEPAQYRGMWSVPKFGTKYQAPNMQEEENRRIENNIHSRIEALKNTVKREVAEEESMRRYNYNNDISRTAEQSLSSNNDAGNSFSSYEYQDEAEEKKRIENSINSLIEALKNAVKREVAKDKSIRRHNYNNDISRTADQSISQNNDEGNSFSSYEYEDEAEENMRIENNIHSRIEALKNAAKREAAEEESTRRYNNNKYIRSTAEQPVSHNNDAGNSFSSYEYEDEAEENMRIENNIHSRIEALKNAAKREAAEEESTRRYNNNNKYIRSTAEQPVSRNNDAGNSFSSYEYEDEAGGNMRIENNIHSRIEALKNAAKKKVAKENKIIRTPEQFLSHNNYAGDSFGSTKYDESEYEDDAEWHRRIENNIQSRIEALKEDIKKEIAKGKIKSRNKNTEVKRKSEESQSHNNDRDDIMEELQNFNHPYKSSSLHGKGGGMAYPAVLMNVKTAIINIQDGKNRDSNNIRVEGSNTVKGNDELRDSSMMLPEELLSLVEGRNEIVQPSGGRSKSDYDFGDLSH</sequence>
<feature type="coiled-coil region" evidence="1">
    <location>
        <begin position="126"/>
        <end position="153"/>
    </location>
</feature>
<evidence type="ECO:0000256" key="2">
    <source>
        <dbReference type="SAM" id="MobiDB-lite"/>
    </source>
</evidence>
<keyword evidence="5" id="KW-1185">Reference proteome</keyword>
<feature type="region of interest" description="Disordered" evidence="2">
    <location>
        <begin position="495"/>
        <end position="514"/>
    </location>
</feature>
<feature type="region of interest" description="Disordered" evidence="2">
    <location>
        <begin position="166"/>
        <end position="188"/>
    </location>
</feature>
<evidence type="ECO:0000313" key="5">
    <source>
        <dbReference type="Proteomes" id="UP000027135"/>
    </source>
</evidence>
<feature type="region of interest" description="Disordered" evidence="2">
    <location>
        <begin position="533"/>
        <end position="555"/>
    </location>
</feature>
<keyword evidence="3" id="KW-0732">Signal</keyword>
<dbReference type="InParanoid" id="A0A067RC03"/>
<reference evidence="4 5" key="1">
    <citation type="journal article" date="2014" name="Nat. Commun.">
        <title>Molecular traces of alternative social organization in a termite genome.</title>
        <authorList>
            <person name="Terrapon N."/>
            <person name="Li C."/>
            <person name="Robertson H.M."/>
            <person name="Ji L."/>
            <person name="Meng X."/>
            <person name="Booth W."/>
            <person name="Chen Z."/>
            <person name="Childers C.P."/>
            <person name="Glastad K.M."/>
            <person name="Gokhale K."/>
            <person name="Gowin J."/>
            <person name="Gronenberg W."/>
            <person name="Hermansen R.A."/>
            <person name="Hu H."/>
            <person name="Hunt B.G."/>
            <person name="Huylmans A.K."/>
            <person name="Khalil S.M."/>
            <person name="Mitchell R.D."/>
            <person name="Munoz-Torres M.C."/>
            <person name="Mustard J.A."/>
            <person name="Pan H."/>
            <person name="Reese J.T."/>
            <person name="Scharf M.E."/>
            <person name="Sun F."/>
            <person name="Vogel H."/>
            <person name="Xiao J."/>
            <person name="Yang W."/>
            <person name="Yang Z."/>
            <person name="Yang Z."/>
            <person name="Zhou J."/>
            <person name="Zhu J."/>
            <person name="Brent C.S."/>
            <person name="Elsik C.G."/>
            <person name="Goodisman M.A."/>
            <person name="Liberles D.A."/>
            <person name="Roe R.M."/>
            <person name="Vargo E.L."/>
            <person name="Vilcinskas A."/>
            <person name="Wang J."/>
            <person name="Bornberg-Bauer E."/>
            <person name="Korb J."/>
            <person name="Zhang G."/>
            <person name="Liebig J."/>
        </authorList>
    </citation>
    <scope>NUCLEOTIDE SEQUENCE [LARGE SCALE GENOMIC DNA]</scope>
    <source>
        <tissue evidence="4">Whole organism</tissue>
    </source>
</reference>
<dbReference type="Proteomes" id="UP000027135">
    <property type="component" value="Unassembled WGS sequence"/>
</dbReference>
<evidence type="ECO:0000256" key="3">
    <source>
        <dbReference type="SAM" id="SignalP"/>
    </source>
</evidence>
<feature type="compositionally biased region" description="Basic and acidic residues" evidence="2">
    <location>
        <begin position="544"/>
        <end position="555"/>
    </location>
</feature>
<name>A0A067RC03_ZOONE</name>
<feature type="compositionally biased region" description="Polar residues" evidence="2">
    <location>
        <begin position="500"/>
        <end position="510"/>
    </location>
</feature>